<comment type="caution">
    <text evidence="2">The sequence shown here is derived from an EMBL/GenBank/DDBJ whole genome shotgun (WGS) entry which is preliminary data.</text>
</comment>
<name>A0AAN9SQ44_PSOTE</name>
<feature type="compositionally biased region" description="Low complexity" evidence="1">
    <location>
        <begin position="32"/>
        <end position="46"/>
    </location>
</feature>
<evidence type="ECO:0000313" key="3">
    <source>
        <dbReference type="Proteomes" id="UP001386955"/>
    </source>
</evidence>
<feature type="compositionally biased region" description="Basic and acidic residues" evidence="1">
    <location>
        <begin position="15"/>
        <end position="31"/>
    </location>
</feature>
<reference evidence="2 3" key="1">
    <citation type="submission" date="2024-01" db="EMBL/GenBank/DDBJ databases">
        <title>The genomes of 5 underutilized Papilionoideae crops provide insights into root nodulation and disease resistanc.</title>
        <authorList>
            <person name="Jiang F."/>
        </authorList>
    </citation>
    <scope>NUCLEOTIDE SEQUENCE [LARGE SCALE GENOMIC DNA]</scope>
    <source>
        <strain evidence="2">DUOXIRENSHENG_FW03</strain>
        <tissue evidence="2">Leaves</tissue>
    </source>
</reference>
<accession>A0AAN9SQ44</accession>
<dbReference type="PANTHER" id="PTHR35098:SF1">
    <property type="entry name" value="NODULIN-RELATED PROTEIN 2"/>
    <property type="match status" value="1"/>
</dbReference>
<proteinExistence type="predicted"/>
<feature type="region of interest" description="Disordered" evidence="1">
    <location>
        <begin position="1"/>
        <end position="52"/>
    </location>
</feature>
<gene>
    <name evidence="2" type="ORF">VNO78_11947</name>
</gene>
<keyword evidence="3" id="KW-1185">Reference proteome</keyword>
<dbReference type="EMBL" id="JAYMYS010000003">
    <property type="protein sequence ID" value="KAK7400686.1"/>
    <property type="molecule type" value="Genomic_DNA"/>
</dbReference>
<evidence type="ECO:0000256" key="1">
    <source>
        <dbReference type="SAM" id="MobiDB-lite"/>
    </source>
</evidence>
<feature type="compositionally biased region" description="Low complexity" evidence="1">
    <location>
        <begin position="141"/>
        <end position="151"/>
    </location>
</feature>
<evidence type="ECO:0000313" key="2">
    <source>
        <dbReference type="EMBL" id="KAK7400686.1"/>
    </source>
</evidence>
<organism evidence="2 3">
    <name type="scientific">Psophocarpus tetragonolobus</name>
    <name type="common">Winged bean</name>
    <name type="synonym">Dolichos tetragonolobus</name>
    <dbReference type="NCBI Taxonomy" id="3891"/>
    <lineage>
        <taxon>Eukaryota</taxon>
        <taxon>Viridiplantae</taxon>
        <taxon>Streptophyta</taxon>
        <taxon>Embryophyta</taxon>
        <taxon>Tracheophyta</taxon>
        <taxon>Spermatophyta</taxon>
        <taxon>Magnoliopsida</taxon>
        <taxon>eudicotyledons</taxon>
        <taxon>Gunneridae</taxon>
        <taxon>Pentapetalae</taxon>
        <taxon>rosids</taxon>
        <taxon>fabids</taxon>
        <taxon>Fabales</taxon>
        <taxon>Fabaceae</taxon>
        <taxon>Papilionoideae</taxon>
        <taxon>50 kb inversion clade</taxon>
        <taxon>NPAAA clade</taxon>
        <taxon>indigoferoid/millettioid clade</taxon>
        <taxon>Phaseoleae</taxon>
        <taxon>Psophocarpus</taxon>
    </lineage>
</organism>
<dbReference type="AlphaFoldDB" id="A0AAN9SQ44"/>
<dbReference type="GO" id="GO:0009408">
    <property type="term" value="P:response to heat"/>
    <property type="evidence" value="ECO:0007669"/>
    <property type="project" value="InterPro"/>
</dbReference>
<sequence length="151" mass="15117">MASEANKAAAAAAEAVEKAEAAAGETVEKAEAAAGETVEKAAAATEHSTTELVASAKMVAEAAQSALKNEGDKVDKGKVAEAAGDLLDAAAKYGKLDEQKGIGQYVEKAADYLHQFQGNAGDGSEPEESKKEESGGGLGGLASLAGGFFKK</sequence>
<dbReference type="InterPro" id="IPR040294">
    <property type="entry name" value="Nodulin-rel_1/2"/>
</dbReference>
<feature type="compositionally biased region" description="Low complexity" evidence="1">
    <location>
        <begin position="1"/>
        <end position="14"/>
    </location>
</feature>
<dbReference type="Proteomes" id="UP001386955">
    <property type="component" value="Unassembled WGS sequence"/>
</dbReference>
<protein>
    <submittedName>
        <fullName evidence="2">Uncharacterized protein</fullName>
    </submittedName>
</protein>
<feature type="region of interest" description="Disordered" evidence="1">
    <location>
        <begin position="116"/>
        <end position="151"/>
    </location>
</feature>
<dbReference type="GO" id="GO:0010115">
    <property type="term" value="P:regulation of abscisic acid biosynthetic process"/>
    <property type="evidence" value="ECO:0007669"/>
    <property type="project" value="InterPro"/>
</dbReference>
<dbReference type="PANTHER" id="PTHR35098">
    <property type="entry name" value="EXPRESSED PROTEIN"/>
    <property type="match status" value="1"/>
</dbReference>